<feature type="domain" description="BZIP" evidence="6">
    <location>
        <begin position="161"/>
        <end position="224"/>
    </location>
</feature>
<dbReference type="InterPro" id="IPR023167">
    <property type="entry name" value="Yap1_redox_dom_sf"/>
</dbReference>
<feature type="compositionally biased region" description="Basic and acidic residues" evidence="5">
    <location>
        <begin position="119"/>
        <end position="129"/>
    </location>
</feature>
<feature type="compositionally biased region" description="Basic and acidic residues" evidence="5">
    <location>
        <begin position="177"/>
        <end position="191"/>
    </location>
</feature>
<dbReference type="CDD" id="cd14688">
    <property type="entry name" value="bZIP_YAP"/>
    <property type="match status" value="1"/>
</dbReference>
<sequence>MASSGNGAGSLPPNFFLTPHQQSLLFAALNANKQPIAPAAAAKSMPLPRHSSQASPLQTAGGAGFQDGPFLDEYDYDYGFGASGFDFPHASPGDPLNPAGDAPDAPDAPEAAQSESTENESHEKRSHPDGEDDDSSPGNDSKRRESAEKIAKKPGRKPLTSEPTTKRKAQNRAAQRAFRERKEKHLKDLETKVEELEKASEAANHENTKLRVQVDLITAELNQYKQRLAVATQTKPPFKEKPSLGNAALVNLGDVNFQFEFPRFGALPGPRPFSPLPNGQKDSPGPGPGLGGKGSQSLPSNPLPPSRNDSAPKPAGASAPSRSGSGSTRAGSRTSLDSVPFSAGAGAGAAAAAAAAAATSSPSASSNSLTGGSTSSCGTSPEPFTQSPLGFKPLETLTTIGEEQPSSAPHDQPFAHFANAADMASPSFDWLVQHNGGGSFDPQLFGDYRESQESVLAGNPSFDDFLLSDGLDADFFTPFNTATAPAPAPKKSLIAEIDAEIDAQQRATEQHLAAAPNVSCTQILEKLRGCPVAQNSDFDLDGLCAELAKKAKCSGSGPVVGTHDFDSILHKYVGSDAAVKQETPNGAATLP</sequence>
<dbReference type="GO" id="GO:0000976">
    <property type="term" value="F:transcription cis-regulatory region binding"/>
    <property type="evidence" value="ECO:0007669"/>
    <property type="project" value="InterPro"/>
</dbReference>
<feature type="region of interest" description="Disordered" evidence="5">
    <location>
        <begin position="268"/>
        <end position="337"/>
    </location>
</feature>
<proteinExistence type="inferred from homology"/>
<dbReference type="Gene3D" id="1.10.238.100">
    <property type="entry name" value="YAP1 redox domain. Chain B"/>
    <property type="match status" value="1"/>
</dbReference>
<protein>
    <recommendedName>
        <fullName evidence="6">BZIP domain-containing protein</fullName>
    </recommendedName>
</protein>
<reference evidence="7" key="1">
    <citation type="journal article" date="2016" name="Genome Announc.">
        <title>Genome Sequence of Ustilaginoidea virens IPU010, a Rice Pathogenic Fungus Causing False Smut.</title>
        <authorList>
            <person name="Kumagai T."/>
            <person name="Ishii T."/>
            <person name="Terai G."/>
            <person name="Umemura M."/>
            <person name="Machida M."/>
            <person name="Asai K."/>
        </authorList>
    </citation>
    <scope>NUCLEOTIDE SEQUENCE [LARGE SCALE GENOMIC DNA]</scope>
    <source>
        <strain evidence="7">IPU010</strain>
    </source>
</reference>
<evidence type="ECO:0000256" key="5">
    <source>
        <dbReference type="SAM" id="MobiDB-lite"/>
    </source>
</evidence>
<dbReference type="InterPro" id="IPR004827">
    <property type="entry name" value="bZIP"/>
</dbReference>
<keyword evidence="3" id="KW-0539">Nucleus</keyword>
<dbReference type="SUPFAM" id="SSF111430">
    <property type="entry name" value="YAP1 redox domain"/>
    <property type="match status" value="1"/>
</dbReference>
<feature type="region of interest" description="Disordered" evidence="5">
    <location>
        <begin position="360"/>
        <end position="391"/>
    </location>
</feature>
<dbReference type="OrthoDB" id="5380163at2759"/>
<dbReference type="GO" id="GO:0005737">
    <property type="term" value="C:cytoplasm"/>
    <property type="evidence" value="ECO:0007669"/>
    <property type="project" value="UniProtKB-SubCell"/>
</dbReference>
<dbReference type="Proteomes" id="UP000027002">
    <property type="component" value="Chromosome 5"/>
</dbReference>
<dbReference type="EMBL" id="CP072757">
    <property type="protein sequence ID" value="QUC21906.1"/>
    <property type="molecule type" value="Genomic_DNA"/>
</dbReference>
<feature type="compositionally biased region" description="Low complexity" evidence="5">
    <location>
        <begin position="311"/>
        <end position="335"/>
    </location>
</feature>
<feature type="region of interest" description="Disordered" evidence="5">
    <location>
        <begin position="82"/>
        <end position="191"/>
    </location>
</feature>
<name>A0A063CCV3_USTVR</name>
<dbReference type="EMBL" id="BBTG02000009">
    <property type="protein sequence ID" value="GAO16516.1"/>
    <property type="molecule type" value="Genomic_DNA"/>
</dbReference>
<dbReference type="KEGG" id="uvi:66066924"/>
<dbReference type="InterPro" id="IPR046347">
    <property type="entry name" value="bZIP_sf"/>
</dbReference>
<organism evidence="7 10">
    <name type="scientific">Ustilaginoidea virens</name>
    <name type="common">Rice false smut fungus</name>
    <name type="synonym">Villosiclava virens</name>
    <dbReference type="NCBI Taxonomy" id="1159556"/>
    <lineage>
        <taxon>Eukaryota</taxon>
        <taxon>Fungi</taxon>
        <taxon>Dikarya</taxon>
        <taxon>Ascomycota</taxon>
        <taxon>Pezizomycotina</taxon>
        <taxon>Sordariomycetes</taxon>
        <taxon>Hypocreomycetidae</taxon>
        <taxon>Hypocreales</taxon>
        <taxon>Clavicipitaceae</taxon>
        <taxon>Ustilaginoidea</taxon>
    </lineage>
</organism>
<feature type="region of interest" description="Disordered" evidence="5">
    <location>
        <begin position="39"/>
        <end position="68"/>
    </location>
</feature>
<feature type="compositionally biased region" description="Basic and acidic residues" evidence="5">
    <location>
        <begin position="140"/>
        <end position="151"/>
    </location>
</feature>
<evidence type="ECO:0000313" key="10">
    <source>
        <dbReference type="Proteomes" id="UP000054053"/>
    </source>
</evidence>
<feature type="compositionally biased region" description="Low complexity" evidence="5">
    <location>
        <begin position="360"/>
        <end position="380"/>
    </location>
</feature>
<dbReference type="PANTHER" id="PTHR40621">
    <property type="entry name" value="TRANSCRIPTION FACTOR KAPC-RELATED"/>
    <property type="match status" value="1"/>
</dbReference>
<evidence type="ECO:0000313" key="9">
    <source>
        <dbReference type="Proteomes" id="UP000027002"/>
    </source>
</evidence>
<accession>A0A063CCV3</accession>
<keyword evidence="9" id="KW-1185">Reference proteome</keyword>
<dbReference type="AlphaFoldDB" id="A0A063CCV3"/>
<dbReference type="Proteomes" id="UP000054053">
    <property type="component" value="Unassembled WGS sequence"/>
</dbReference>
<dbReference type="Gene3D" id="1.20.5.170">
    <property type="match status" value="1"/>
</dbReference>
<dbReference type="Pfam" id="PF00170">
    <property type="entry name" value="bZIP_1"/>
    <property type="match status" value="1"/>
</dbReference>
<evidence type="ECO:0000256" key="3">
    <source>
        <dbReference type="ARBA" id="ARBA00023242"/>
    </source>
</evidence>
<dbReference type="GeneID" id="66066924"/>
<dbReference type="InterPro" id="IPR050936">
    <property type="entry name" value="AP-1-like"/>
</dbReference>
<dbReference type="STRING" id="1159556.A0A063CCV3"/>
<dbReference type="Pfam" id="PF08601">
    <property type="entry name" value="PAP1"/>
    <property type="match status" value="2"/>
</dbReference>
<dbReference type="InterPro" id="IPR013910">
    <property type="entry name" value="TF_PAP1"/>
</dbReference>
<dbReference type="GO" id="GO:0034599">
    <property type="term" value="P:cellular response to oxidative stress"/>
    <property type="evidence" value="ECO:0007669"/>
    <property type="project" value="UniProtKB-ARBA"/>
</dbReference>
<dbReference type="PANTHER" id="PTHR40621:SF6">
    <property type="entry name" value="AP-1-LIKE TRANSCRIPTION FACTOR YAP1-RELATED"/>
    <property type="match status" value="1"/>
</dbReference>
<dbReference type="HOGENOM" id="CLU_011807_0_0_1"/>
<dbReference type="PROSITE" id="PS50217">
    <property type="entry name" value="BZIP"/>
    <property type="match status" value="1"/>
</dbReference>
<evidence type="ECO:0000259" key="6">
    <source>
        <dbReference type="PROSITE" id="PS50217"/>
    </source>
</evidence>
<evidence type="ECO:0000256" key="4">
    <source>
        <dbReference type="ARBA" id="ARBA00038132"/>
    </source>
</evidence>
<dbReference type="SUPFAM" id="SSF57959">
    <property type="entry name" value="Leucine zipper domain"/>
    <property type="match status" value="1"/>
</dbReference>
<dbReference type="GO" id="GO:0090575">
    <property type="term" value="C:RNA polymerase II transcription regulator complex"/>
    <property type="evidence" value="ECO:0007669"/>
    <property type="project" value="TreeGrafter"/>
</dbReference>
<dbReference type="GO" id="GO:0001228">
    <property type="term" value="F:DNA-binding transcription activator activity, RNA polymerase II-specific"/>
    <property type="evidence" value="ECO:0007669"/>
    <property type="project" value="TreeGrafter"/>
</dbReference>
<evidence type="ECO:0000313" key="7">
    <source>
        <dbReference type="EMBL" id="GAO16516.1"/>
    </source>
</evidence>
<evidence type="ECO:0000313" key="8">
    <source>
        <dbReference type="EMBL" id="QUC21906.1"/>
    </source>
</evidence>
<reference evidence="10" key="2">
    <citation type="journal article" date="2016" name="Genome Announc.">
        <title>Genome sequence of Ustilaginoidea virens IPU010, a rice pathogenic fungus causing false smut.</title>
        <authorList>
            <person name="Kumagai T."/>
            <person name="Ishii T."/>
            <person name="Terai G."/>
            <person name="Umemura M."/>
            <person name="Machida M."/>
            <person name="Asai K."/>
        </authorList>
    </citation>
    <scope>NUCLEOTIDE SEQUENCE [LARGE SCALE GENOMIC DNA]</scope>
    <source>
        <strain evidence="10">IPU010</strain>
    </source>
</reference>
<dbReference type="FunFam" id="1.20.5.170:FF:000067">
    <property type="entry name" value="BZIP transcription factor"/>
    <property type="match status" value="1"/>
</dbReference>
<gene>
    <name evidence="8" type="ORF">UV8b_06147</name>
    <name evidence="7" type="ORF">UVI_02024000</name>
</gene>
<evidence type="ECO:0000256" key="1">
    <source>
        <dbReference type="ARBA" id="ARBA00004123"/>
    </source>
</evidence>
<reference evidence="8" key="3">
    <citation type="submission" date="2020-03" db="EMBL/GenBank/DDBJ databases">
        <title>A mixture of massive structural variations and highly conserved coding sequences in Ustilaginoidea virens genome.</title>
        <authorList>
            <person name="Zhang K."/>
            <person name="Zhao Z."/>
            <person name="Zhang Z."/>
            <person name="Li Y."/>
            <person name="Hsiang T."/>
            <person name="Sun W."/>
        </authorList>
    </citation>
    <scope>NUCLEOTIDE SEQUENCE</scope>
    <source>
        <strain evidence="8">UV-8b</strain>
    </source>
</reference>
<comment type="subcellular location">
    <subcellularLocation>
        <location evidence="2">Cytoplasm</location>
    </subcellularLocation>
    <subcellularLocation>
        <location evidence="1">Nucleus</location>
    </subcellularLocation>
</comment>
<dbReference type="SMART" id="SM00338">
    <property type="entry name" value="BRLZ"/>
    <property type="match status" value="1"/>
</dbReference>
<dbReference type="PROSITE" id="PS00036">
    <property type="entry name" value="BZIP_BASIC"/>
    <property type="match status" value="1"/>
</dbReference>
<dbReference type="RefSeq" id="XP_042999579.1">
    <property type="nucleotide sequence ID" value="XM_043143644.1"/>
</dbReference>
<feature type="compositionally biased region" description="Low complexity" evidence="5">
    <location>
        <begin position="92"/>
        <end position="112"/>
    </location>
</feature>
<comment type="similarity">
    <text evidence="4">Belongs to the bZIP family. YAP subfamily.</text>
</comment>
<evidence type="ECO:0000256" key="2">
    <source>
        <dbReference type="ARBA" id="ARBA00004496"/>
    </source>
</evidence>